<feature type="chain" id="PRO_5020734702" description="Peptidase C-terminal archaeal/bacterial domain-containing protein" evidence="1">
    <location>
        <begin position="24"/>
        <end position="599"/>
    </location>
</feature>
<organism evidence="2 3">
    <name type="scientific">Marinicauda algicola</name>
    <dbReference type="NCBI Taxonomy" id="2029849"/>
    <lineage>
        <taxon>Bacteria</taxon>
        <taxon>Pseudomonadati</taxon>
        <taxon>Pseudomonadota</taxon>
        <taxon>Alphaproteobacteria</taxon>
        <taxon>Maricaulales</taxon>
        <taxon>Maricaulaceae</taxon>
        <taxon>Marinicauda</taxon>
    </lineage>
</organism>
<comment type="caution">
    <text evidence="2">The sequence shown here is derived from an EMBL/GenBank/DDBJ whole genome shotgun (WGS) entry which is preliminary data.</text>
</comment>
<evidence type="ECO:0000313" key="2">
    <source>
        <dbReference type="EMBL" id="TGY88902.1"/>
    </source>
</evidence>
<evidence type="ECO:0000313" key="3">
    <source>
        <dbReference type="Proteomes" id="UP000308054"/>
    </source>
</evidence>
<keyword evidence="3" id="KW-1185">Reference proteome</keyword>
<name>A0A4S2H165_9PROT</name>
<evidence type="ECO:0008006" key="4">
    <source>
        <dbReference type="Google" id="ProtNLM"/>
    </source>
</evidence>
<evidence type="ECO:0000256" key="1">
    <source>
        <dbReference type="SAM" id="SignalP"/>
    </source>
</evidence>
<accession>A0A4S2H165</accession>
<keyword evidence="1" id="KW-0732">Signal</keyword>
<dbReference type="RefSeq" id="WP_135995442.1">
    <property type="nucleotide sequence ID" value="NZ_CP071057.1"/>
</dbReference>
<dbReference type="AlphaFoldDB" id="A0A4S2H165"/>
<sequence length="599" mass="61113">MTRLASSFAAGTALALITATALGQTPDADPAYGTVGFAAGASEDPRSAGVRAGGAFSAYRLDPACSGFISEAPVLALDYEAGDGDLYISAASDADTTLVVIAPDGGVHCNDDAGERYDPGVVISSPDSGRYQIWLGTFEAGIGLPPAMVHISGTGFHDANPWSRRLDPERPAEHSERLAAGFSNDPRRFEVSAGGELDVGAGGTGCYGYAGEAPDLALDYRAGRDPLYISGEGEFDGVLAVHTPGGEWVCDDDSAGDLDPGVILADPASGRYAIWYGTYSETGEQPGTIIVSEVGLDGVDRRLDPGAAARHGTIALESGFTPDPRTLDITAGGARDAYLALAGQSVSTGYCTGFVTAEPALELDYTAGGFSLMISASGEEDLTLAVRAPDGTWHCDDDGSQGVDPGIAIDAPQSGVYAIYAGTFSDTGSMVPAALHVSEIGFGPDGTIEPGAEEPWADEFQTPLDISLPAIYGDHALAAGFSPDPYAVELEAGGPLAAYEGIGGAEYCAGYVTEAPSVELVYDGRSELHVYVTSGGDTTLAVNAPDGSWVCDDDGGAGVDAGLSFPADAGGVYDIYVGTFGGGTVPATLNISETGRPQD</sequence>
<dbReference type="OrthoDB" id="5973611at2"/>
<protein>
    <recommendedName>
        <fullName evidence="4">Peptidase C-terminal archaeal/bacterial domain-containing protein</fullName>
    </recommendedName>
</protein>
<gene>
    <name evidence="2" type="ORF">E5163_07125</name>
</gene>
<dbReference type="EMBL" id="SRXW01000002">
    <property type="protein sequence ID" value="TGY88902.1"/>
    <property type="molecule type" value="Genomic_DNA"/>
</dbReference>
<feature type="signal peptide" evidence="1">
    <location>
        <begin position="1"/>
        <end position="23"/>
    </location>
</feature>
<proteinExistence type="predicted"/>
<dbReference type="Proteomes" id="UP000308054">
    <property type="component" value="Unassembled WGS sequence"/>
</dbReference>
<reference evidence="2 3" key="1">
    <citation type="journal article" date="2017" name="Int. J. Syst. Evol. Microbiol.">
        <title>Marinicauda algicola sp. nov., isolated from a marine red alga Rhodosorus marinus.</title>
        <authorList>
            <person name="Jeong S.E."/>
            <person name="Jeon S.H."/>
            <person name="Chun B.H."/>
            <person name="Kim D.W."/>
            <person name="Jeon C.O."/>
        </authorList>
    </citation>
    <scope>NUCLEOTIDE SEQUENCE [LARGE SCALE GENOMIC DNA]</scope>
    <source>
        <strain evidence="2 3">JCM 31718</strain>
    </source>
</reference>